<dbReference type="Gene3D" id="1.10.1660.10">
    <property type="match status" value="1"/>
</dbReference>
<sequence>MSDLMAIGNLSRKTGVKVPTIRYYEGIGLLPAPPRSEGNRRLYGAKAVDRLRFIRHARELGFEVEAIRELLDLAERPQLSCAKVDALAREHLRTITSRIERLTALKIEVEHMIKACAKGRIAKCRIIDTLSHHEHCLHIEH</sequence>
<dbReference type="SUPFAM" id="SSF46955">
    <property type="entry name" value="Putative DNA-binding domain"/>
    <property type="match status" value="1"/>
</dbReference>
<evidence type="ECO:0000256" key="1">
    <source>
        <dbReference type="ARBA" id="ARBA00023015"/>
    </source>
</evidence>
<dbReference type="EMBL" id="CP002083">
    <property type="protein sequence ID" value="ADJ23551.1"/>
    <property type="molecule type" value="Genomic_DNA"/>
</dbReference>
<keyword evidence="6" id="KW-1185">Reference proteome</keyword>
<dbReference type="RefSeq" id="WP_013215710.1">
    <property type="nucleotide sequence ID" value="NC_014313.1"/>
</dbReference>
<dbReference type="PRINTS" id="PR00040">
    <property type="entry name" value="HTHMERR"/>
</dbReference>
<dbReference type="InterPro" id="IPR047057">
    <property type="entry name" value="MerR_fam"/>
</dbReference>
<protein>
    <submittedName>
        <fullName evidence="5">Transcriptional regulator, MerR family</fullName>
    </submittedName>
</protein>
<dbReference type="eggNOG" id="COG0789">
    <property type="taxonomic scope" value="Bacteria"/>
</dbReference>
<evidence type="ECO:0000259" key="4">
    <source>
        <dbReference type="PROSITE" id="PS50937"/>
    </source>
</evidence>
<dbReference type="PROSITE" id="PS00552">
    <property type="entry name" value="HTH_MERR_1"/>
    <property type="match status" value="1"/>
</dbReference>
<reference evidence="6" key="1">
    <citation type="journal article" date="2011" name="J. Bacteriol.">
        <title>Genome sequences of eight morphologically diverse alphaproteobacteria.</title>
        <authorList>
            <consortium name="US DOE Joint Genome Institute"/>
            <person name="Brown P.J."/>
            <person name="Kysela D.T."/>
            <person name="Buechlein A."/>
            <person name="Hemmerich C."/>
            <person name="Brun Y.V."/>
        </authorList>
    </citation>
    <scope>NUCLEOTIDE SEQUENCE [LARGE SCALE GENOMIC DNA]</scope>
    <source>
        <strain evidence="6">ATCC 51888 / DSM 1869 / NCIB 11706 / TK 0415</strain>
    </source>
</reference>
<dbReference type="PANTHER" id="PTHR30204">
    <property type="entry name" value="REDOX-CYCLING DRUG-SENSING TRANSCRIPTIONAL ACTIVATOR SOXR"/>
    <property type="match status" value="1"/>
</dbReference>
<dbReference type="GO" id="GO:0003677">
    <property type="term" value="F:DNA binding"/>
    <property type="evidence" value="ECO:0007669"/>
    <property type="project" value="UniProtKB-KW"/>
</dbReference>
<dbReference type="SMART" id="SM00422">
    <property type="entry name" value="HTH_MERR"/>
    <property type="match status" value="1"/>
</dbReference>
<dbReference type="STRING" id="582899.Hden_1747"/>
<keyword evidence="3" id="KW-0804">Transcription</keyword>
<dbReference type="Pfam" id="PF13411">
    <property type="entry name" value="MerR_1"/>
    <property type="match status" value="1"/>
</dbReference>
<evidence type="ECO:0000256" key="2">
    <source>
        <dbReference type="ARBA" id="ARBA00023125"/>
    </source>
</evidence>
<dbReference type="KEGG" id="hdn:Hden_1747"/>
<dbReference type="Proteomes" id="UP000002033">
    <property type="component" value="Chromosome"/>
</dbReference>
<accession>D8JYU9</accession>
<proteinExistence type="predicted"/>
<dbReference type="PANTHER" id="PTHR30204:SF94">
    <property type="entry name" value="HEAVY METAL-DEPENDENT TRANSCRIPTIONAL REGULATOR HI_0293-RELATED"/>
    <property type="match status" value="1"/>
</dbReference>
<keyword evidence="2" id="KW-0238">DNA-binding</keyword>
<organism evidence="5 6">
    <name type="scientific">Hyphomicrobium denitrificans (strain ATCC 51888 / DSM 1869 / NCIMB 11706 / TK 0415)</name>
    <dbReference type="NCBI Taxonomy" id="582899"/>
    <lineage>
        <taxon>Bacteria</taxon>
        <taxon>Pseudomonadati</taxon>
        <taxon>Pseudomonadota</taxon>
        <taxon>Alphaproteobacteria</taxon>
        <taxon>Hyphomicrobiales</taxon>
        <taxon>Hyphomicrobiaceae</taxon>
        <taxon>Hyphomicrobium</taxon>
    </lineage>
</organism>
<dbReference type="HOGENOM" id="CLU_060077_2_0_5"/>
<dbReference type="PROSITE" id="PS50937">
    <property type="entry name" value="HTH_MERR_2"/>
    <property type="match status" value="1"/>
</dbReference>
<feature type="domain" description="HTH merR-type" evidence="4">
    <location>
        <begin position="4"/>
        <end position="73"/>
    </location>
</feature>
<dbReference type="CDD" id="cd04785">
    <property type="entry name" value="HTH_CadR-PbrR-like"/>
    <property type="match status" value="1"/>
</dbReference>
<evidence type="ECO:0000313" key="6">
    <source>
        <dbReference type="Proteomes" id="UP000002033"/>
    </source>
</evidence>
<gene>
    <name evidence="5" type="ordered locus">Hden_1747</name>
</gene>
<dbReference type="InterPro" id="IPR009061">
    <property type="entry name" value="DNA-bd_dom_put_sf"/>
</dbReference>
<evidence type="ECO:0000313" key="5">
    <source>
        <dbReference type="EMBL" id="ADJ23551.1"/>
    </source>
</evidence>
<evidence type="ECO:0000256" key="3">
    <source>
        <dbReference type="ARBA" id="ARBA00023163"/>
    </source>
</evidence>
<dbReference type="InterPro" id="IPR000551">
    <property type="entry name" value="MerR-type_HTH_dom"/>
</dbReference>
<dbReference type="GO" id="GO:0003700">
    <property type="term" value="F:DNA-binding transcription factor activity"/>
    <property type="evidence" value="ECO:0007669"/>
    <property type="project" value="InterPro"/>
</dbReference>
<dbReference type="OrthoDB" id="9802944at2"/>
<dbReference type="AlphaFoldDB" id="D8JYU9"/>
<keyword evidence="1" id="KW-0805">Transcription regulation</keyword>
<name>D8JYU9_HYPDA</name>